<accession>A0AAV4VRY5</accession>
<evidence type="ECO:0000313" key="2">
    <source>
        <dbReference type="Proteomes" id="UP001054837"/>
    </source>
</evidence>
<comment type="caution">
    <text evidence="1">The sequence shown here is derived from an EMBL/GenBank/DDBJ whole genome shotgun (WGS) entry which is preliminary data.</text>
</comment>
<dbReference type="EMBL" id="BPLQ01013441">
    <property type="protein sequence ID" value="GIY72105.1"/>
    <property type="molecule type" value="Genomic_DNA"/>
</dbReference>
<reference evidence="1 2" key="1">
    <citation type="submission" date="2021-06" db="EMBL/GenBank/DDBJ databases">
        <title>Caerostris darwini draft genome.</title>
        <authorList>
            <person name="Kono N."/>
            <person name="Arakawa K."/>
        </authorList>
    </citation>
    <scope>NUCLEOTIDE SEQUENCE [LARGE SCALE GENOMIC DNA]</scope>
</reference>
<gene>
    <name evidence="1" type="ORF">CDAR_94321</name>
</gene>
<sequence>MESSMYMLHRSLGSTWGSMVINVIGTHSSPLWYAYHVLWRNLLDGLSPLNGSGIASHDCTTSSRISNCYLATMESSMYMLHRSLGSTWGSMVINVIGTHSSPLWYAYHVLWRNLLDGLSPLNGSGIASHDCTTSSRISKCYLATMESSMYMLHRSLGSTWGSMVINVIGTHSSPLWYAYHVLWRNLLDGLSPLNGSGIASHDCTTSSRISKCYLATMESSMYMLHRSLGSTWGSMVINVIGTHSSPLWYAYHVLWRNLLDGLSPVKWQWHCIP</sequence>
<organism evidence="1 2">
    <name type="scientific">Caerostris darwini</name>
    <dbReference type="NCBI Taxonomy" id="1538125"/>
    <lineage>
        <taxon>Eukaryota</taxon>
        <taxon>Metazoa</taxon>
        <taxon>Ecdysozoa</taxon>
        <taxon>Arthropoda</taxon>
        <taxon>Chelicerata</taxon>
        <taxon>Arachnida</taxon>
        <taxon>Araneae</taxon>
        <taxon>Araneomorphae</taxon>
        <taxon>Entelegynae</taxon>
        <taxon>Araneoidea</taxon>
        <taxon>Araneidae</taxon>
        <taxon>Caerostris</taxon>
    </lineage>
</organism>
<dbReference type="Proteomes" id="UP001054837">
    <property type="component" value="Unassembled WGS sequence"/>
</dbReference>
<dbReference type="AlphaFoldDB" id="A0AAV4VRY5"/>
<proteinExistence type="predicted"/>
<name>A0AAV4VRY5_9ARAC</name>
<protein>
    <submittedName>
        <fullName evidence="1">Uncharacterized protein</fullName>
    </submittedName>
</protein>
<evidence type="ECO:0000313" key="1">
    <source>
        <dbReference type="EMBL" id="GIY72105.1"/>
    </source>
</evidence>
<keyword evidence="2" id="KW-1185">Reference proteome</keyword>